<protein>
    <submittedName>
        <fullName evidence="3">Uncharacterized protein</fullName>
    </submittedName>
</protein>
<feature type="transmembrane region" description="Helical" evidence="2">
    <location>
        <begin position="79"/>
        <end position="108"/>
    </location>
</feature>
<feature type="region of interest" description="Disordered" evidence="1">
    <location>
        <begin position="161"/>
        <end position="187"/>
    </location>
</feature>
<dbReference type="AlphaFoldDB" id="A0A0G1Y3P2"/>
<keyword evidence="2" id="KW-1133">Transmembrane helix</keyword>
<keyword evidence="2" id="KW-0812">Transmembrane</keyword>
<feature type="transmembrane region" description="Helical" evidence="2">
    <location>
        <begin position="128"/>
        <end position="145"/>
    </location>
</feature>
<dbReference type="EMBL" id="LCRR01000003">
    <property type="protein sequence ID" value="KKW37785.1"/>
    <property type="molecule type" value="Genomic_DNA"/>
</dbReference>
<dbReference type="STRING" id="1618607.UY86_C0003G0007"/>
<evidence type="ECO:0000313" key="4">
    <source>
        <dbReference type="Proteomes" id="UP000033852"/>
    </source>
</evidence>
<dbReference type="InterPro" id="IPR043993">
    <property type="entry name" value="T4SS_pilin"/>
</dbReference>
<gene>
    <name evidence="3" type="ORF">UY86_C0003G0007</name>
</gene>
<organism evidence="3 4">
    <name type="scientific">Candidatus Adlerbacteria bacterium GW2011_GWB1_54_7</name>
    <dbReference type="NCBI Taxonomy" id="1618607"/>
    <lineage>
        <taxon>Bacteria</taxon>
        <taxon>Candidatus Adleribacteriota</taxon>
    </lineage>
</organism>
<dbReference type="Pfam" id="PF18895">
    <property type="entry name" value="T4SS_pilin"/>
    <property type="match status" value="1"/>
</dbReference>
<accession>A0A0G1Y3P2</accession>
<feature type="compositionally biased region" description="Polar residues" evidence="1">
    <location>
        <begin position="161"/>
        <end position="180"/>
    </location>
</feature>
<evidence type="ECO:0000256" key="1">
    <source>
        <dbReference type="SAM" id="MobiDB-lite"/>
    </source>
</evidence>
<keyword evidence="2" id="KW-0472">Membrane</keyword>
<evidence type="ECO:0000256" key="2">
    <source>
        <dbReference type="SAM" id="Phobius"/>
    </source>
</evidence>
<name>A0A0G1Y3P2_9BACT</name>
<proteinExistence type="predicted"/>
<sequence>MTKRTSQMKKYFYLRVSAGNIFDMKKLFVLFFLFFIAAPAYADISIPGLQTQPTGRQGITYTPLEPLPGIDQSGTNPNFAAFLGGFFTLLLTIGGIVAVGTLVIAGIIYMTSEVIGKKEEARKRIQNAVWGLLILISSYLILNTINPDLLAFKFFLGQTSGGQQPAPTYSTRINSETPTNRDIEDCENQQPPRRFRIQSDGTWRCE</sequence>
<dbReference type="Proteomes" id="UP000033852">
    <property type="component" value="Unassembled WGS sequence"/>
</dbReference>
<evidence type="ECO:0000313" key="3">
    <source>
        <dbReference type="EMBL" id="KKW37785.1"/>
    </source>
</evidence>
<reference evidence="3 4" key="1">
    <citation type="journal article" date="2015" name="Nature">
        <title>rRNA introns, odd ribosomes, and small enigmatic genomes across a large radiation of phyla.</title>
        <authorList>
            <person name="Brown C.T."/>
            <person name="Hug L.A."/>
            <person name="Thomas B.C."/>
            <person name="Sharon I."/>
            <person name="Castelle C.J."/>
            <person name="Singh A."/>
            <person name="Wilkins M.J."/>
            <person name="Williams K.H."/>
            <person name="Banfield J.F."/>
        </authorList>
    </citation>
    <scope>NUCLEOTIDE SEQUENCE [LARGE SCALE GENOMIC DNA]</scope>
</reference>
<comment type="caution">
    <text evidence="3">The sequence shown here is derived from an EMBL/GenBank/DDBJ whole genome shotgun (WGS) entry which is preliminary data.</text>
</comment>